<evidence type="ECO:0000313" key="2">
    <source>
        <dbReference type="Proteomes" id="UP001158087"/>
    </source>
</evidence>
<accession>A0AA42KU10</accession>
<evidence type="ECO:0000313" key="1">
    <source>
        <dbReference type="EMBL" id="MDH0125077.1"/>
    </source>
</evidence>
<sequence>MGGEENSVQCLKATTTRTAARAQCVEVLRLVSLVTWGRRQKAHDEKDAAPDGEYPEYLIGEIVDHDAIQSKPLVRFKTRETIFRDPYRLAQRWPSHEAVLYRRAGYVAPAAVLWMMANGDKALVAHFTLICDRLLMLPFTIHCFRPVLAAEFREPQDILSWSLTRPGFVRARSVAWLEVRNDDLTLDVDPVRLLEAKLAEAGYGEAVQMMTSRNVEKHHVATRRSGEAHAACLATVGLTNAGRVGERAQMIMPAGTINLLVHIDRPLSVAAHLEAMSIAAEARTAAIMELGLDVGGRVSTGTGTDCIAVSAPPGERGDGASYAGLHTDIGAALGGAVYDAVSEGGRLWMKERGF</sequence>
<dbReference type="InterPro" id="IPR002808">
    <property type="entry name" value="AdoCbi_amidolase"/>
</dbReference>
<dbReference type="Proteomes" id="UP001158087">
    <property type="component" value="Unassembled WGS sequence"/>
</dbReference>
<gene>
    <name evidence="1" type="ORF">N7376_13810</name>
</gene>
<protein>
    <submittedName>
        <fullName evidence="1">Adenosylcobinamide amidohydrolase</fullName>
    </submittedName>
</protein>
<proteinExistence type="predicted"/>
<dbReference type="PANTHER" id="PTHR35336">
    <property type="entry name" value="ADENOSYLCOBINAMIDE AMIDOHYDROLASE"/>
    <property type="match status" value="1"/>
</dbReference>
<dbReference type="EMBL" id="JAODYY010000006">
    <property type="protein sequence ID" value="MDH0125077.1"/>
    <property type="molecule type" value="Genomic_DNA"/>
</dbReference>
<dbReference type="Pfam" id="PF01955">
    <property type="entry name" value="CbiZ"/>
    <property type="match status" value="1"/>
</dbReference>
<dbReference type="PANTHER" id="PTHR35336:SF5">
    <property type="entry name" value="ADENOSYLCOBINAMIDE AMIDOHYDROLASE"/>
    <property type="match status" value="1"/>
</dbReference>
<organism evidence="1 2">
    <name type="scientific">Brucella intermedia GD04153</name>
    <dbReference type="NCBI Taxonomy" id="2975438"/>
    <lineage>
        <taxon>Bacteria</taxon>
        <taxon>Pseudomonadati</taxon>
        <taxon>Pseudomonadota</taxon>
        <taxon>Alphaproteobacteria</taxon>
        <taxon>Hyphomicrobiales</taxon>
        <taxon>Brucellaceae</taxon>
        <taxon>Brucella/Ochrobactrum group</taxon>
        <taxon>Brucella</taxon>
    </lineage>
</organism>
<reference evidence="1" key="1">
    <citation type="submission" date="2022-09" db="EMBL/GenBank/DDBJ databases">
        <title>Intensive care unit water sources are persistently colonized with multi-drug resistant bacteria and are the site of extensive horizontal gene transfer of antibiotic resistance genes.</title>
        <authorList>
            <person name="Diorio-Toth L."/>
        </authorList>
    </citation>
    <scope>NUCLEOTIDE SEQUENCE</scope>
    <source>
        <strain evidence="1">GD04153</strain>
    </source>
</reference>
<dbReference type="AlphaFoldDB" id="A0AA42KU10"/>
<comment type="caution">
    <text evidence="1">The sequence shown here is derived from an EMBL/GenBank/DDBJ whole genome shotgun (WGS) entry which is preliminary data.</text>
</comment>
<dbReference type="InterPro" id="IPR052209">
    <property type="entry name" value="CbiZ"/>
</dbReference>
<name>A0AA42KU10_9HYPH</name>